<keyword evidence="3 6" id="KW-0349">Heme</keyword>
<evidence type="ECO:0000313" key="8">
    <source>
        <dbReference type="EMBL" id="TAA75372.1"/>
    </source>
</evidence>
<feature type="binding site" description="distal binding residue" evidence="6">
    <location>
        <position position="121"/>
    </location>
    <ligand>
        <name>heme</name>
        <dbReference type="ChEBI" id="CHEBI:30413"/>
    </ligand>
    <ligandPart>
        <name>Fe</name>
        <dbReference type="ChEBI" id="CHEBI:18248"/>
    </ligandPart>
</feature>
<evidence type="ECO:0000256" key="7">
    <source>
        <dbReference type="SAM" id="SignalP"/>
    </source>
</evidence>
<keyword evidence="7" id="KW-0732">Signal</keyword>
<keyword evidence="5 6" id="KW-0408">Iron</keyword>
<dbReference type="InterPro" id="IPR009050">
    <property type="entry name" value="Globin-like_sf"/>
</dbReference>
<evidence type="ECO:0000313" key="9">
    <source>
        <dbReference type="Proteomes" id="UP000316238"/>
    </source>
</evidence>
<dbReference type="InterPro" id="IPR001486">
    <property type="entry name" value="Hemoglobin_trunc"/>
</dbReference>
<dbReference type="Proteomes" id="UP000316238">
    <property type="component" value="Unassembled WGS sequence"/>
</dbReference>
<comment type="cofactor">
    <cofactor evidence="1">
        <name>heme</name>
        <dbReference type="ChEBI" id="CHEBI:30413"/>
    </cofactor>
</comment>
<reference evidence="8" key="1">
    <citation type="submission" date="2017-07" db="EMBL/GenBank/DDBJ databases">
        <title>The cable genome - Insights into the physiology and evolution of filamentous bacteria capable of sulfide oxidation via long distance electron transfer.</title>
        <authorList>
            <person name="Thorup C."/>
            <person name="Bjerg J.T."/>
            <person name="Schreiber L."/>
            <person name="Nielsen L.P."/>
            <person name="Kjeldsen K.U."/>
            <person name="Boesen T."/>
            <person name="Boggild A."/>
            <person name="Meysman F."/>
            <person name="Geelhoed J."/>
            <person name="Schramm A."/>
        </authorList>
    </citation>
    <scope>NUCLEOTIDE SEQUENCE [LARGE SCALE GENOMIC DNA]</scope>
    <source>
        <strain evidence="8">GS</strain>
    </source>
</reference>
<feature type="signal peptide" evidence="7">
    <location>
        <begin position="1"/>
        <end position="25"/>
    </location>
</feature>
<sequence>MKKTILVATAAAAFLTIAVGHNAFAKKDAAVAPAAPETKIEVPATEAAKPTEPTLYEQLGGEKAVDAAVDLFYKKVLADDRVNGFFKGVDMDRQRAMQKAFLTFAFGGPNAYAGRDLRTAHAHLVQKGLNDSHFDVILEHLGAALKELGVKDDQIKKAADVANSVRKDVLNK</sequence>
<dbReference type="AlphaFoldDB" id="A0A521G2V9"/>
<evidence type="ECO:0000256" key="1">
    <source>
        <dbReference type="ARBA" id="ARBA00001971"/>
    </source>
</evidence>
<dbReference type="EMBL" id="NQJD01000007">
    <property type="protein sequence ID" value="TAA75372.1"/>
    <property type="molecule type" value="Genomic_DNA"/>
</dbReference>
<accession>A0A521G2V9</accession>
<dbReference type="GO" id="GO:0020037">
    <property type="term" value="F:heme binding"/>
    <property type="evidence" value="ECO:0007669"/>
    <property type="project" value="InterPro"/>
</dbReference>
<dbReference type="GO" id="GO:0015671">
    <property type="term" value="P:oxygen transport"/>
    <property type="evidence" value="ECO:0007669"/>
    <property type="project" value="InterPro"/>
</dbReference>
<dbReference type="PROSITE" id="PS01213">
    <property type="entry name" value="GLOBIN_FAM_2"/>
    <property type="match status" value="1"/>
</dbReference>
<dbReference type="InterPro" id="IPR012292">
    <property type="entry name" value="Globin/Proto"/>
</dbReference>
<proteinExistence type="predicted"/>
<evidence type="ECO:0000256" key="2">
    <source>
        <dbReference type="ARBA" id="ARBA00022448"/>
    </source>
</evidence>
<keyword evidence="9" id="KW-1185">Reference proteome</keyword>
<keyword evidence="2" id="KW-0813">Transport</keyword>
<dbReference type="InterPro" id="IPR019795">
    <property type="entry name" value="Globin_bac-like_CS"/>
</dbReference>
<comment type="caution">
    <text evidence="8">The sequence shown here is derived from an EMBL/GenBank/DDBJ whole genome shotgun (WGS) entry which is preliminary data.</text>
</comment>
<name>A0A521G2V9_9BACT</name>
<dbReference type="Pfam" id="PF01152">
    <property type="entry name" value="Bac_globin"/>
    <property type="match status" value="1"/>
</dbReference>
<dbReference type="SMR" id="A0A521G2V9"/>
<evidence type="ECO:0000256" key="4">
    <source>
        <dbReference type="ARBA" id="ARBA00022723"/>
    </source>
</evidence>
<gene>
    <name evidence="8" type="ORF">CDV28_10719</name>
</gene>
<dbReference type="SUPFAM" id="SSF46458">
    <property type="entry name" value="Globin-like"/>
    <property type="match status" value="1"/>
</dbReference>
<dbReference type="CDD" id="cd00454">
    <property type="entry name" value="TrHb1_N"/>
    <property type="match status" value="1"/>
</dbReference>
<evidence type="ECO:0000256" key="6">
    <source>
        <dbReference type="PIRSR" id="PIRSR601486-1"/>
    </source>
</evidence>
<protein>
    <submittedName>
        <fullName evidence="8">Hemoglobin</fullName>
    </submittedName>
</protein>
<keyword evidence="4 6" id="KW-0479">Metal-binding</keyword>
<organism evidence="8 9">
    <name type="scientific">Candidatus Electronema aureum</name>
    <dbReference type="NCBI Taxonomy" id="2005002"/>
    <lineage>
        <taxon>Bacteria</taxon>
        <taxon>Pseudomonadati</taxon>
        <taxon>Thermodesulfobacteriota</taxon>
        <taxon>Desulfobulbia</taxon>
        <taxon>Desulfobulbales</taxon>
        <taxon>Desulfobulbaceae</taxon>
        <taxon>Candidatus Electronema</taxon>
    </lineage>
</organism>
<feature type="chain" id="PRO_5021722117" evidence="7">
    <location>
        <begin position="26"/>
        <end position="172"/>
    </location>
</feature>
<dbReference type="GO" id="GO:0046872">
    <property type="term" value="F:metal ion binding"/>
    <property type="evidence" value="ECO:0007669"/>
    <property type="project" value="UniProtKB-KW"/>
</dbReference>
<dbReference type="GO" id="GO:0019825">
    <property type="term" value="F:oxygen binding"/>
    <property type="evidence" value="ECO:0007669"/>
    <property type="project" value="InterPro"/>
</dbReference>
<evidence type="ECO:0000256" key="5">
    <source>
        <dbReference type="ARBA" id="ARBA00023004"/>
    </source>
</evidence>
<evidence type="ECO:0000256" key="3">
    <source>
        <dbReference type="ARBA" id="ARBA00022617"/>
    </source>
</evidence>
<dbReference type="Gene3D" id="1.10.490.10">
    <property type="entry name" value="Globins"/>
    <property type="match status" value="1"/>
</dbReference>